<evidence type="ECO:0000259" key="2">
    <source>
        <dbReference type="PROSITE" id="PS50987"/>
    </source>
</evidence>
<gene>
    <name evidence="3" type="ORF">SAMN04489732_12680</name>
</gene>
<name>A0A1H8YMI0_9PSEU</name>
<proteinExistence type="predicted"/>
<dbReference type="Gene3D" id="3.40.50.2300">
    <property type="match status" value="1"/>
</dbReference>
<dbReference type="InterPro" id="IPR036388">
    <property type="entry name" value="WH-like_DNA-bd_sf"/>
</dbReference>
<dbReference type="PANTHER" id="PTHR43428">
    <property type="entry name" value="ARSENATE REDUCTASE"/>
    <property type="match status" value="1"/>
</dbReference>
<dbReference type="PROSITE" id="PS50987">
    <property type="entry name" value="HTH_ARSR_2"/>
    <property type="match status" value="1"/>
</dbReference>
<dbReference type="Pfam" id="PF12840">
    <property type="entry name" value="HTH_20"/>
    <property type="match status" value="1"/>
</dbReference>
<dbReference type="InterPro" id="IPR023485">
    <property type="entry name" value="Ptyr_pPase"/>
</dbReference>
<evidence type="ECO:0000313" key="3">
    <source>
        <dbReference type="EMBL" id="SEP53356.1"/>
    </source>
</evidence>
<dbReference type="InterPro" id="IPR036196">
    <property type="entry name" value="Ptyr_pPase_sf"/>
</dbReference>
<dbReference type="Pfam" id="PF01451">
    <property type="entry name" value="LMWPc"/>
    <property type="match status" value="1"/>
</dbReference>
<dbReference type="GO" id="GO:0003700">
    <property type="term" value="F:DNA-binding transcription factor activity"/>
    <property type="evidence" value="ECO:0007669"/>
    <property type="project" value="InterPro"/>
</dbReference>
<dbReference type="AlphaFoldDB" id="A0A1H8YMI0"/>
<evidence type="ECO:0000256" key="1">
    <source>
        <dbReference type="ARBA" id="ARBA00022849"/>
    </source>
</evidence>
<dbReference type="InterPro" id="IPR036390">
    <property type="entry name" value="WH_DNA-bd_sf"/>
</dbReference>
<dbReference type="Proteomes" id="UP000198582">
    <property type="component" value="Unassembled WGS sequence"/>
</dbReference>
<dbReference type="SUPFAM" id="SSF52788">
    <property type="entry name" value="Phosphotyrosine protein phosphatases I"/>
    <property type="match status" value="1"/>
</dbReference>
<reference evidence="4" key="1">
    <citation type="submission" date="2016-10" db="EMBL/GenBank/DDBJ databases">
        <authorList>
            <person name="Varghese N."/>
            <person name="Submissions S."/>
        </authorList>
    </citation>
    <scope>NUCLEOTIDE SEQUENCE [LARGE SCALE GENOMIC DNA]</scope>
    <source>
        <strain evidence="4">DSM 44993</strain>
    </source>
</reference>
<dbReference type="PANTHER" id="PTHR43428:SF1">
    <property type="entry name" value="ARSENATE REDUCTASE"/>
    <property type="match status" value="1"/>
</dbReference>
<dbReference type="SUPFAM" id="SSF46785">
    <property type="entry name" value="Winged helix' DNA-binding domain"/>
    <property type="match status" value="1"/>
</dbReference>
<dbReference type="CDD" id="cd00090">
    <property type="entry name" value="HTH_ARSR"/>
    <property type="match status" value="1"/>
</dbReference>
<dbReference type="SMART" id="SM00418">
    <property type="entry name" value="HTH_ARSR"/>
    <property type="match status" value="1"/>
</dbReference>
<sequence>MTGDISSIIIESMNVEWSTSVRSRAQVHAALGEPARLAIVDRLLLGDASPSEIGSELGLPSNLLSHHLKLLEQAGVLERSRSEGDHRRTYLRLRPQTLAGLVPAGLRTAHRVVFVCTHNSARSQLAAALWAGRSQIPTASAGTHPAGRVHPLAAAVAHERGLSLARARTAHVDDVLQHDDLVVAVCDNAHEELGGQAEDRLHWSIPDPARVGTDKAFERAFLDIANRIDRLAPAIHHPEREADD</sequence>
<accession>A0A1H8YMI0</accession>
<dbReference type="Gene3D" id="1.10.10.10">
    <property type="entry name" value="Winged helix-like DNA-binding domain superfamily/Winged helix DNA-binding domain"/>
    <property type="match status" value="1"/>
</dbReference>
<dbReference type="InterPro" id="IPR001845">
    <property type="entry name" value="HTH_ArsR_DNA-bd_dom"/>
</dbReference>
<dbReference type="STRING" id="394193.SAMN04489732_12680"/>
<organism evidence="3 4">
    <name type="scientific">Amycolatopsis saalfeldensis</name>
    <dbReference type="NCBI Taxonomy" id="394193"/>
    <lineage>
        <taxon>Bacteria</taxon>
        <taxon>Bacillati</taxon>
        <taxon>Actinomycetota</taxon>
        <taxon>Actinomycetes</taxon>
        <taxon>Pseudonocardiales</taxon>
        <taxon>Pseudonocardiaceae</taxon>
        <taxon>Amycolatopsis</taxon>
    </lineage>
</organism>
<dbReference type="GO" id="GO:0046685">
    <property type="term" value="P:response to arsenic-containing substance"/>
    <property type="evidence" value="ECO:0007669"/>
    <property type="project" value="UniProtKB-KW"/>
</dbReference>
<keyword evidence="4" id="KW-1185">Reference proteome</keyword>
<dbReference type="InterPro" id="IPR011991">
    <property type="entry name" value="ArsR-like_HTH"/>
</dbReference>
<dbReference type="EMBL" id="FOEF01000026">
    <property type="protein sequence ID" value="SEP53356.1"/>
    <property type="molecule type" value="Genomic_DNA"/>
</dbReference>
<feature type="domain" description="HTH arsR-type" evidence="2">
    <location>
        <begin position="16"/>
        <end position="113"/>
    </location>
</feature>
<dbReference type="SMART" id="SM00226">
    <property type="entry name" value="LMWPc"/>
    <property type="match status" value="1"/>
</dbReference>
<evidence type="ECO:0000313" key="4">
    <source>
        <dbReference type="Proteomes" id="UP000198582"/>
    </source>
</evidence>
<protein>
    <submittedName>
        <fullName evidence="3">Protein-tyrosine-phosphatase</fullName>
    </submittedName>
</protein>
<keyword evidence="1" id="KW-0059">Arsenical resistance</keyword>